<dbReference type="InterPro" id="IPR029063">
    <property type="entry name" value="SAM-dependent_MTases_sf"/>
</dbReference>
<dbReference type="AlphaFoldDB" id="A0A6J6NN27"/>
<gene>
    <name evidence="3" type="ORF">UFOPK2342_00049</name>
    <name evidence="4" type="ORF">UFOPK2423_00346</name>
</gene>
<dbReference type="CDD" id="cd02440">
    <property type="entry name" value="AdoMet_MTases"/>
    <property type="match status" value="1"/>
</dbReference>
<dbReference type="EMBL" id="CAEZXN010000005">
    <property type="protein sequence ID" value="CAB4687606.1"/>
    <property type="molecule type" value="Genomic_DNA"/>
</dbReference>
<dbReference type="Pfam" id="PF08241">
    <property type="entry name" value="Methyltransf_11"/>
    <property type="match status" value="1"/>
</dbReference>
<accession>A0A6J6NN27</accession>
<feature type="domain" description="Methyltransferase type 11" evidence="2">
    <location>
        <begin position="88"/>
        <end position="170"/>
    </location>
</feature>
<proteinExistence type="predicted"/>
<dbReference type="Gene3D" id="3.40.50.150">
    <property type="entry name" value="Vaccinia Virus protein VP39"/>
    <property type="match status" value="1"/>
</dbReference>
<dbReference type="SUPFAM" id="SSF53335">
    <property type="entry name" value="S-adenosyl-L-methionine-dependent methyltransferases"/>
    <property type="match status" value="1"/>
</dbReference>
<evidence type="ECO:0000259" key="2">
    <source>
        <dbReference type="Pfam" id="PF08241"/>
    </source>
</evidence>
<organism evidence="4">
    <name type="scientific">freshwater metagenome</name>
    <dbReference type="NCBI Taxonomy" id="449393"/>
    <lineage>
        <taxon>unclassified sequences</taxon>
        <taxon>metagenomes</taxon>
        <taxon>ecological metagenomes</taxon>
    </lineage>
</organism>
<dbReference type="GO" id="GO:0008757">
    <property type="term" value="F:S-adenosylmethionine-dependent methyltransferase activity"/>
    <property type="evidence" value="ECO:0007669"/>
    <property type="project" value="InterPro"/>
</dbReference>
<sequence>MQADEPQTIRWGREKGQFGGAGGAGVIERGSVSPASAAAAHRRWWDEHAREYLAEHGDALANRLQWGPEGVSEAELGLMGAVAGRTILEVGSGAGQCSQWLRSHGAHVIASDISLEMLRAGDPGLLRVQADGFLLPFADQSVDITFSSYGALPFLPDAPAVLREWARVTRDLVIFSVTHPMRWALLDDPEDLTISRSYFDRNAYIERNDKHEVTYTEHHRTIGDWVGAIVSAGMSLEQIVEPEWPDRNTETWGAWSPARGKLIPGTAIFVAKVK</sequence>
<evidence type="ECO:0000256" key="1">
    <source>
        <dbReference type="SAM" id="MobiDB-lite"/>
    </source>
</evidence>
<evidence type="ECO:0000313" key="4">
    <source>
        <dbReference type="EMBL" id="CAB4687606.1"/>
    </source>
</evidence>
<protein>
    <submittedName>
        <fullName evidence="4">Unannotated protein</fullName>
    </submittedName>
</protein>
<feature type="region of interest" description="Disordered" evidence="1">
    <location>
        <begin position="1"/>
        <end position="20"/>
    </location>
</feature>
<evidence type="ECO:0000313" key="3">
    <source>
        <dbReference type="EMBL" id="CAB4664534.1"/>
    </source>
</evidence>
<dbReference type="EMBL" id="CAEZXB010000001">
    <property type="protein sequence ID" value="CAB4664534.1"/>
    <property type="molecule type" value="Genomic_DNA"/>
</dbReference>
<reference evidence="4" key="1">
    <citation type="submission" date="2020-05" db="EMBL/GenBank/DDBJ databases">
        <authorList>
            <person name="Chiriac C."/>
            <person name="Salcher M."/>
            <person name="Ghai R."/>
            <person name="Kavagutti S V."/>
        </authorList>
    </citation>
    <scope>NUCLEOTIDE SEQUENCE</scope>
</reference>
<dbReference type="InterPro" id="IPR013216">
    <property type="entry name" value="Methyltransf_11"/>
</dbReference>
<name>A0A6J6NN27_9ZZZZ</name>